<keyword evidence="3" id="KW-1185">Reference proteome</keyword>
<reference evidence="2" key="1">
    <citation type="submission" date="2019-03" db="EMBL/GenBank/DDBJ databases">
        <title>WGS assembly of Setaria viridis.</title>
        <authorList>
            <person name="Huang P."/>
            <person name="Jenkins J."/>
            <person name="Grimwood J."/>
            <person name="Barry K."/>
            <person name="Healey A."/>
            <person name="Mamidi S."/>
            <person name="Sreedasyam A."/>
            <person name="Shu S."/>
            <person name="Feldman M."/>
            <person name="Wu J."/>
            <person name="Yu Y."/>
            <person name="Chen C."/>
            <person name="Johnson J."/>
            <person name="Rokhsar D."/>
            <person name="Baxter I."/>
            <person name="Schmutz J."/>
            <person name="Brutnell T."/>
            <person name="Kellogg E."/>
        </authorList>
    </citation>
    <scope>NUCLEOTIDE SEQUENCE [LARGE SCALE GENOMIC DNA]</scope>
</reference>
<evidence type="ECO:0000313" key="2">
    <source>
        <dbReference type="EMBL" id="TKW15781.1"/>
    </source>
</evidence>
<evidence type="ECO:0000313" key="3">
    <source>
        <dbReference type="Proteomes" id="UP000298652"/>
    </source>
</evidence>
<proteinExistence type="predicted"/>
<dbReference type="Proteomes" id="UP000298652">
    <property type="component" value="Chromosome 5"/>
</dbReference>
<organism evidence="2 3">
    <name type="scientific">Setaria viridis</name>
    <name type="common">Green bristlegrass</name>
    <name type="synonym">Setaria italica subsp. viridis</name>
    <dbReference type="NCBI Taxonomy" id="4556"/>
    <lineage>
        <taxon>Eukaryota</taxon>
        <taxon>Viridiplantae</taxon>
        <taxon>Streptophyta</taxon>
        <taxon>Embryophyta</taxon>
        <taxon>Tracheophyta</taxon>
        <taxon>Spermatophyta</taxon>
        <taxon>Magnoliopsida</taxon>
        <taxon>Liliopsida</taxon>
        <taxon>Poales</taxon>
        <taxon>Poaceae</taxon>
        <taxon>PACMAD clade</taxon>
        <taxon>Panicoideae</taxon>
        <taxon>Panicodae</taxon>
        <taxon>Paniceae</taxon>
        <taxon>Cenchrinae</taxon>
        <taxon>Setaria</taxon>
    </lineage>
</organism>
<gene>
    <name evidence="2" type="ORF">SEVIR_5G260533v2</name>
</gene>
<dbReference type="AlphaFoldDB" id="A0A4U6UHR3"/>
<sequence length="44" mass="4798">MDSFIFASWFGLLLSCSLACSSWAGTSTIVPAMPTCWPGTIKRR</sequence>
<feature type="chain" id="PRO_5020530962" evidence="1">
    <location>
        <begin position="20"/>
        <end position="44"/>
    </location>
</feature>
<evidence type="ECO:0000256" key="1">
    <source>
        <dbReference type="SAM" id="SignalP"/>
    </source>
</evidence>
<feature type="signal peptide" evidence="1">
    <location>
        <begin position="1"/>
        <end position="19"/>
    </location>
</feature>
<keyword evidence="1" id="KW-0732">Signal</keyword>
<name>A0A4U6UHR3_SETVI</name>
<dbReference type="Gramene" id="TKW15781">
    <property type="protein sequence ID" value="TKW15781"/>
    <property type="gene ID" value="SEVIR_5G260533v2"/>
</dbReference>
<protein>
    <submittedName>
        <fullName evidence="2">Uncharacterized protein</fullName>
    </submittedName>
</protein>
<accession>A0A4U6UHR3</accession>
<dbReference type="EMBL" id="CM016556">
    <property type="protein sequence ID" value="TKW15781.1"/>
    <property type="molecule type" value="Genomic_DNA"/>
</dbReference>